<evidence type="ECO:0000313" key="4">
    <source>
        <dbReference type="Proteomes" id="UP001348641"/>
    </source>
</evidence>
<sequence>MLRHLVGLLAGIALAPVLWVAVAWSAEALPRLAAGDVGVATVLSAAVSCLTGGVCAYLVASRVSPLAAGASGALLTALCLWPAVHPASMGPALAWLNDESFLYPAGAGLAVGLPLGTLLLVSAAMPVRWRTAAGAGFPAPPTEGGPGRVRYRGAVPGGAGGAPRGDRGPVGDTVPDAVPAPPPVLDPDDPFAGDPDRTTTPFRRNGSGATWTPLDDESGGAGPLRGGPR</sequence>
<feature type="transmembrane region" description="Helical" evidence="2">
    <location>
        <begin position="38"/>
        <end position="59"/>
    </location>
</feature>
<evidence type="ECO:0000256" key="1">
    <source>
        <dbReference type="SAM" id="MobiDB-lite"/>
    </source>
</evidence>
<dbReference type="EMBL" id="JAUUCC010000051">
    <property type="protein sequence ID" value="MEE2052641.1"/>
    <property type="molecule type" value="Genomic_DNA"/>
</dbReference>
<proteinExistence type="predicted"/>
<evidence type="ECO:0000313" key="3">
    <source>
        <dbReference type="EMBL" id="MEE2052641.1"/>
    </source>
</evidence>
<feature type="transmembrane region" description="Helical" evidence="2">
    <location>
        <begin position="103"/>
        <end position="121"/>
    </location>
</feature>
<dbReference type="RefSeq" id="WP_330159654.1">
    <property type="nucleotide sequence ID" value="NZ_BAAAJA010000001.1"/>
</dbReference>
<keyword evidence="2" id="KW-0812">Transmembrane</keyword>
<feature type="compositionally biased region" description="Polar residues" evidence="1">
    <location>
        <begin position="198"/>
        <end position="210"/>
    </location>
</feature>
<organism evidence="3 4">
    <name type="scientific">Nocardiopsis tropica</name>
    <dbReference type="NCBI Taxonomy" id="109330"/>
    <lineage>
        <taxon>Bacteria</taxon>
        <taxon>Bacillati</taxon>
        <taxon>Actinomycetota</taxon>
        <taxon>Actinomycetes</taxon>
        <taxon>Streptosporangiales</taxon>
        <taxon>Nocardiopsidaceae</taxon>
        <taxon>Nocardiopsis</taxon>
    </lineage>
</organism>
<dbReference type="Proteomes" id="UP001348641">
    <property type="component" value="Unassembled WGS sequence"/>
</dbReference>
<feature type="compositionally biased region" description="Gly residues" evidence="1">
    <location>
        <begin position="219"/>
        <end position="229"/>
    </location>
</feature>
<name>A0ABU7KTL6_9ACTN</name>
<evidence type="ECO:0000256" key="2">
    <source>
        <dbReference type="SAM" id="Phobius"/>
    </source>
</evidence>
<gene>
    <name evidence="3" type="ORF">Q8A49_19245</name>
</gene>
<accession>A0ABU7KTL6</accession>
<protein>
    <submittedName>
        <fullName evidence="3">YIP1 family protein</fullName>
    </submittedName>
</protein>
<feature type="transmembrane region" description="Helical" evidence="2">
    <location>
        <begin position="66"/>
        <end position="83"/>
    </location>
</feature>
<keyword evidence="2" id="KW-0472">Membrane</keyword>
<comment type="caution">
    <text evidence="3">The sequence shown here is derived from an EMBL/GenBank/DDBJ whole genome shotgun (WGS) entry which is preliminary data.</text>
</comment>
<feature type="region of interest" description="Disordered" evidence="1">
    <location>
        <begin position="135"/>
        <end position="229"/>
    </location>
</feature>
<keyword evidence="2" id="KW-1133">Transmembrane helix</keyword>
<reference evidence="3 4" key="1">
    <citation type="submission" date="2023-07" db="EMBL/GenBank/DDBJ databases">
        <authorList>
            <person name="Girao M."/>
            <person name="Carvalho M.F."/>
        </authorList>
    </citation>
    <scope>NUCLEOTIDE SEQUENCE [LARGE SCALE GENOMIC DNA]</scope>
    <source>
        <strain evidence="3 4">66/93</strain>
    </source>
</reference>